<dbReference type="RefSeq" id="WP_079638383.1">
    <property type="nucleotide sequence ID" value="NZ_FUYP01000009.1"/>
</dbReference>
<dbReference type="EMBL" id="FUYP01000009">
    <property type="protein sequence ID" value="SKB56061.1"/>
    <property type="molecule type" value="Genomic_DNA"/>
</dbReference>
<keyword evidence="5 10" id="KW-1133">Transmembrane helix</keyword>
<dbReference type="NCBIfam" id="TIGR00023">
    <property type="entry name" value="glycerol-3-phosphate 1-O-acyltransferase PlsY"/>
    <property type="match status" value="1"/>
</dbReference>
<keyword evidence="12" id="KW-1185">Reference proteome</keyword>
<dbReference type="UniPathway" id="UPA00085"/>
<evidence type="ECO:0000313" key="11">
    <source>
        <dbReference type="EMBL" id="SKB56061.1"/>
    </source>
</evidence>
<dbReference type="OrthoDB" id="9777124at2"/>
<feature type="transmembrane region" description="Helical" evidence="10">
    <location>
        <begin position="112"/>
        <end position="133"/>
    </location>
</feature>
<keyword evidence="7 10" id="KW-0472">Membrane</keyword>
<feature type="transmembrane region" description="Helical" evidence="10">
    <location>
        <begin position="52"/>
        <end position="75"/>
    </location>
</feature>
<evidence type="ECO:0000313" key="12">
    <source>
        <dbReference type="Proteomes" id="UP000190044"/>
    </source>
</evidence>
<keyword evidence="1 10" id="KW-1003">Cell membrane</keyword>
<dbReference type="GO" id="GO:0005886">
    <property type="term" value="C:plasma membrane"/>
    <property type="evidence" value="ECO:0007669"/>
    <property type="project" value="UniProtKB-SubCell"/>
</dbReference>
<keyword evidence="2 10" id="KW-0444">Lipid biosynthesis</keyword>
<name>A0A1T5C9J7_9SPHN</name>
<keyword evidence="3 10" id="KW-0808">Transferase</keyword>
<comment type="catalytic activity">
    <reaction evidence="10">
        <text>an acyl phosphate + sn-glycerol 3-phosphate = a 1-acyl-sn-glycero-3-phosphate + phosphate</text>
        <dbReference type="Rhea" id="RHEA:34075"/>
        <dbReference type="ChEBI" id="CHEBI:43474"/>
        <dbReference type="ChEBI" id="CHEBI:57597"/>
        <dbReference type="ChEBI" id="CHEBI:57970"/>
        <dbReference type="ChEBI" id="CHEBI:59918"/>
        <dbReference type="EC" id="2.3.1.275"/>
    </reaction>
</comment>
<feature type="transmembrane region" description="Helical" evidence="10">
    <location>
        <begin position="153"/>
        <end position="176"/>
    </location>
</feature>
<dbReference type="Pfam" id="PF02660">
    <property type="entry name" value="G3P_acyltransf"/>
    <property type="match status" value="1"/>
</dbReference>
<dbReference type="PANTHER" id="PTHR30309:SF0">
    <property type="entry name" value="GLYCEROL-3-PHOSPHATE ACYLTRANSFERASE-RELATED"/>
    <property type="match status" value="1"/>
</dbReference>
<dbReference type="HAMAP" id="MF_01043">
    <property type="entry name" value="PlsY"/>
    <property type="match status" value="1"/>
</dbReference>
<evidence type="ECO:0000256" key="9">
    <source>
        <dbReference type="ARBA" id="ARBA00023264"/>
    </source>
</evidence>
<organism evidence="11 12">
    <name type="scientific">Sphingopyxis flava</name>
    <dbReference type="NCBI Taxonomy" id="1507287"/>
    <lineage>
        <taxon>Bacteria</taxon>
        <taxon>Pseudomonadati</taxon>
        <taxon>Pseudomonadota</taxon>
        <taxon>Alphaproteobacteria</taxon>
        <taxon>Sphingomonadales</taxon>
        <taxon>Sphingomonadaceae</taxon>
        <taxon>Sphingopyxis</taxon>
    </lineage>
</organism>
<keyword evidence="4 10" id="KW-0812">Transmembrane</keyword>
<dbReference type="AlphaFoldDB" id="A0A1T5C9J7"/>
<dbReference type="InterPro" id="IPR003811">
    <property type="entry name" value="G3P_acylTferase_PlsY"/>
</dbReference>
<evidence type="ECO:0000256" key="7">
    <source>
        <dbReference type="ARBA" id="ARBA00023136"/>
    </source>
</evidence>
<reference evidence="12" key="1">
    <citation type="submission" date="2017-02" db="EMBL/GenBank/DDBJ databases">
        <authorList>
            <person name="Varghese N."/>
            <person name="Submissions S."/>
        </authorList>
    </citation>
    <scope>NUCLEOTIDE SEQUENCE [LARGE SCALE GENOMIC DNA]</scope>
    <source>
        <strain evidence="12">R11H</strain>
    </source>
</reference>
<evidence type="ECO:0000256" key="10">
    <source>
        <dbReference type="HAMAP-Rule" id="MF_01043"/>
    </source>
</evidence>
<keyword evidence="6 10" id="KW-0443">Lipid metabolism</keyword>
<sequence>MTIFLLIAAGYLLGSIPFGVLLTRAFGAGDLRQIGSGNIGATNVLRTGRKSLAAATLLLDAAKGAVAVLLARYWLPELGDHGAMIAGAAAVIGHCYPVWLNFRGGKGVATMLGLALALAWPIGAVFMIIWLGTVLVTRISSLGGMVGAVSAPVAALAFGFAVYAVGLAGLAIILLWRHRENIARLRAGTEPRVGRKRGAA</sequence>
<comment type="pathway">
    <text evidence="10">Lipid metabolism; phospholipid metabolism.</text>
</comment>
<feature type="transmembrane region" description="Helical" evidence="10">
    <location>
        <begin position="6"/>
        <end position="26"/>
    </location>
</feature>
<protein>
    <recommendedName>
        <fullName evidence="10">Glycerol-3-phosphate acyltransferase</fullName>
    </recommendedName>
    <alternativeName>
        <fullName evidence="10">Acyl-PO4 G3P acyltransferase</fullName>
    </alternativeName>
    <alternativeName>
        <fullName evidence="10">Acyl-phosphate--glycerol-3-phosphate acyltransferase</fullName>
    </alternativeName>
    <alternativeName>
        <fullName evidence="10">G3P acyltransferase</fullName>
        <shortName evidence="10">GPAT</shortName>
        <ecNumber evidence="10">2.3.1.275</ecNumber>
    </alternativeName>
    <alternativeName>
        <fullName evidence="10">Lysophosphatidic acid synthase</fullName>
        <shortName evidence="10">LPA synthase</shortName>
    </alternativeName>
</protein>
<accession>A0A1T5C9J7</accession>
<dbReference type="EC" id="2.3.1.275" evidence="10"/>
<feature type="transmembrane region" description="Helical" evidence="10">
    <location>
        <begin position="81"/>
        <end position="100"/>
    </location>
</feature>
<evidence type="ECO:0000256" key="4">
    <source>
        <dbReference type="ARBA" id="ARBA00022692"/>
    </source>
</evidence>
<dbReference type="GO" id="GO:0043772">
    <property type="term" value="F:acyl-phosphate glycerol-3-phosphate acyltransferase activity"/>
    <property type="evidence" value="ECO:0007669"/>
    <property type="project" value="UniProtKB-UniRule"/>
</dbReference>
<evidence type="ECO:0000256" key="1">
    <source>
        <dbReference type="ARBA" id="ARBA00022475"/>
    </source>
</evidence>
<evidence type="ECO:0000256" key="3">
    <source>
        <dbReference type="ARBA" id="ARBA00022679"/>
    </source>
</evidence>
<evidence type="ECO:0000256" key="6">
    <source>
        <dbReference type="ARBA" id="ARBA00023098"/>
    </source>
</evidence>
<evidence type="ECO:0000256" key="8">
    <source>
        <dbReference type="ARBA" id="ARBA00023209"/>
    </source>
</evidence>
<comment type="subunit">
    <text evidence="10">Probably interacts with PlsX.</text>
</comment>
<evidence type="ECO:0000256" key="2">
    <source>
        <dbReference type="ARBA" id="ARBA00022516"/>
    </source>
</evidence>
<comment type="similarity">
    <text evidence="10">Belongs to the PlsY family.</text>
</comment>
<dbReference type="PANTHER" id="PTHR30309">
    <property type="entry name" value="INNER MEMBRANE PROTEIN YGIH"/>
    <property type="match status" value="1"/>
</dbReference>
<proteinExistence type="inferred from homology"/>
<keyword evidence="8 10" id="KW-0594">Phospholipid biosynthesis</keyword>
<evidence type="ECO:0000256" key="5">
    <source>
        <dbReference type="ARBA" id="ARBA00022989"/>
    </source>
</evidence>
<comment type="function">
    <text evidence="10">Catalyzes the transfer of an acyl group from acyl-phosphate (acyl-PO(4)) to glycerol-3-phosphate (G3P) to form lysophosphatidic acid (LPA). This enzyme utilizes acyl-phosphate as fatty acyl donor, but not acyl-CoA or acyl-ACP.</text>
</comment>
<keyword evidence="9 10" id="KW-1208">Phospholipid metabolism</keyword>
<dbReference type="SMART" id="SM01207">
    <property type="entry name" value="G3P_acyltransf"/>
    <property type="match status" value="1"/>
</dbReference>
<keyword evidence="11" id="KW-0012">Acyltransferase</keyword>
<comment type="subcellular location">
    <subcellularLocation>
        <location evidence="10">Cell membrane</location>
        <topology evidence="10">Multi-pass membrane protein</topology>
    </subcellularLocation>
</comment>
<gene>
    <name evidence="10" type="primary">plsY</name>
    <name evidence="11" type="ORF">SAMN06295937_100960</name>
</gene>
<dbReference type="Proteomes" id="UP000190044">
    <property type="component" value="Unassembled WGS sequence"/>
</dbReference>
<dbReference type="GO" id="GO:0008654">
    <property type="term" value="P:phospholipid biosynthetic process"/>
    <property type="evidence" value="ECO:0007669"/>
    <property type="project" value="UniProtKB-UniRule"/>
</dbReference>